<dbReference type="PROSITE" id="PS00216">
    <property type="entry name" value="SUGAR_TRANSPORT_1"/>
    <property type="match status" value="1"/>
</dbReference>
<dbReference type="Proteomes" id="UP001142444">
    <property type="component" value="Unassembled WGS sequence"/>
</dbReference>
<dbReference type="InterPro" id="IPR020846">
    <property type="entry name" value="MFS_dom"/>
</dbReference>
<feature type="transmembrane region" description="Helical" evidence="5">
    <location>
        <begin position="119"/>
        <end position="139"/>
    </location>
</feature>
<comment type="caution">
    <text evidence="7">The sequence shown here is derived from an EMBL/GenBank/DDBJ whole genome shotgun (WGS) entry which is preliminary data.</text>
</comment>
<feature type="transmembrane region" description="Helical" evidence="5">
    <location>
        <begin position="327"/>
        <end position="346"/>
    </location>
</feature>
<dbReference type="RefSeq" id="WP_275217311.1">
    <property type="nucleotide sequence ID" value="NZ_JAPHVQ010000002.1"/>
</dbReference>
<dbReference type="InterPro" id="IPR036259">
    <property type="entry name" value="MFS_trans_sf"/>
</dbReference>
<evidence type="ECO:0000256" key="5">
    <source>
        <dbReference type="SAM" id="Phobius"/>
    </source>
</evidence>
<feature type="transmembrane region" description="Helical" evidence="5">
    <location>
        <begin position="301"/>
        <end position="320"/>
    </location>
</feature>
<feature type="transmembrane region" description="Helical" evidence="5">
    <location>
        <begin position="387"/>
        <end position="407"/>
    </location>
</feature>
<name>A0A9X4G1F5_ACTEU</name>
<feature type="domain" description="Major facilitator superfamily (MFS) profile" evidence="6">
    <location>
        <begin position="28"/>
        <end position="442"/>
    </location>
</feature>
<dbReference type="InterPro" id="IPR011701">
    <property type="entry name" value="MFS"/>
</dbReference>
<evidence type="ECO:0000256" key="3">
    <source>
        <dbReference type="ARBA" id="ARBA00022989"/>
    </source>
</evidence>
<feature type="transmembrane region" description="Helical" evidence="5">
    <location>
        <begin position="419"/>
        <end position="436"/>
    </location>
</feature>
<feature type="transmembrane region" description="Helical" evidence="5">
    <location>
        <begin position="182"/>
        <end position="202"/>
    </location>
</feature>
<dbReference type="Pfam" id="PF07690">
    <property type="entry name" value="MFS_1"/>
    <property type="match status" value="1"/>
</dbReference>
<comment type="subcellular location">
    <subcellularLocation>
        <location evidence="1">Membrane</location>
        <topology evidence="1">Multi-pass membrane protein</topology>
    </subcellularLocation>
</comment>
<evidence type="ECO:0000256" key="2">
    <source>
        <dbReference type="ARBA" id="ARBA00022692"/>
    </source>
</evidence>
<dbReference type="EMBL" id="JAPHVQ010000002">
    <property type="protein sequence ID" value="MDE8034074.1"/>
    <property type="molecule type" value="Genomic_DNA"/>
</dbReference>
<organism evidence="7 8">
    <name type="scientific">Actinobacillus equuli subsp. equuli</name>
    <dbReference type="NCBI Taxonomy" id="202947"/>
    <lineage>
        <taxon>Bacteria</taxon>
        <taxon>Pseudomonadati</taxon>
        <taxon>Pseudomonadota</taxon>
        <taxon>Gammaproteobacteria</taxon>
        <taxon>Pasteurellales</taxon>
        <taxon>Pasteurellaceae</taxon>
        <taxon>Actinobacillus</taxon>
    </lineage>
</organism>
<feature type="transmembrane region" description="Helical" evidence="5">
    <location>
        <begin position="21"/>
        <end position="38"/>
    </location>
</feature>
<feature type="transmembrane region" description="Helical" evidence="5">
    <location>
        <begin position="151"/>
        <end position="170"/>
    </location>
</feature>
<dbReference type="SUPFAM" id="SSF103473">
    <property type="entry name" value="MFS general substrate transporter"/>
    <property type="match status" value="1"/>
</dbReference>
<feature type="transmembrane region" description="Helical" evidence="5">
    <location>
        <begin position="94"/>
        <end position="113"/>
    </location>
</feature>
<keyword evidence="2 5" id="KW-0812">Transmembrane</keyword>
<evidence type="ECO:0000313" key="7">
    <source>
        <dbReference type="EMBL" id="MDE8034074.1"/>
    </source>
</evidence>
<dbReference type="Gene3D" id="1.20.1250.20">
    <property type="entry name" value="MFS general substrate transporter like domains"/>
    <property type="match status" value="1"/>
</dbReference>
<dbReference type="GO" id="GO:0046943">
    <property type="term" value="F:carboxylic acid transmembrane transporter activity"/>
    <property type="evidence" value="ECO:0007669"/>
    <property type="project" value="TreeGrafter"/>
</dbReference>
<dbReference type="AlphaFoldDB" id="A0A9X4G1F5"/>
<protein>
    <submittedName>
        <fullName evidence="7">MFS transporter</fullName>
    </submittedName>
</protein>
<keyword evidence="8" id="KW-1185">Reference proteome</keyword>
<evidence type="ECO:0000256" key="1">
    <source>
        <dbReference type="ARBA" id="ARBA00004141"/>
    </source>
</evidence>
<feature type="transmembrane region" description="Helical" evidence="5">
    <location>
        <begin position="352"/>
        <end position="375"/>
    </location>
</feature>
<dbReference type="PANTHER" id="PTHR23508">
    <property type="entry name" value="CARBOXYLIC ACID TRANSPORTER PROTEIN HOMOLOG"/>
    <property type="match status" value="1"/>
</dbReference>
<sequence>MTIQTQQHTNNLRHAIDNGPMGVYQWAIVIMAAVMNFLDGFDVLAIAFTATNISKEFGLSKTEFGVLVSAGLAGMTIGSLFLAPLADKFGRRPLLLLSVALSAIGLLISGLATTPFVLGFSRVITGLGVGGILVGTNVITSEYSSKKWRSFAISVYAAGFGIGAMIGGMMAKELQAAYSWHAVYFAGAAMTAVVWVVLFIWLPESIDFLTTKQPANAKARLNQIAAKIGFGFNGEWDLPAKVEAVKTKLPISQLFSDKYRRSTLLLWLSFFAIMFSFYFISSWTPALLKEAGMTVEDSINVGMAISIGGAGGSLIYGLIASRWQARMVLMLFTVLSAIAIVVFILSSSALGVAMAMGVVVGALVNGCISGLYTINPATYDADIRNTGVGWAIGAGRAGSILAPTVAGMLLDGGLAKQDLYIAVAGVMLLSTLALAFKRESKI</sequence>
<reference evidence="7" key="2">
    <citation type="journal article" date="2023" name="Pathogens">
        <title>Pathological Features and Genomic Characterization of an Actinobacillus equuli subsp. equuli Bearing Unique Virulence-Associated Genes from an Adult Horse with Pleuropneumonia.</title>
        <authorList>
            <person name="Kamali M."/>
            <person name="Carossino M."/>
            <person name="Del Piero F."/>
            <person name="Peak L."/>
            <person name="Mitchell M.S."/>
            <person name="Willette J."/>
            <person name="Baker R."/>
            <person name="Li F."/>
            <person name="Kenez A."/>
            <person name="Balasuriya U.B.R."/>
            <person name="Go Y.Y."/>
        </authorList>
    </citation>
    <scope>NUCLEOTIDE SEQUENCE</scope>
    <source>
        <strain evidence="7">4524</strain>
    </source>
</reference>
<keyword evidence="3 5" id="KW-1133">Transmembrane helix</keyword>
<feature type="transmembrane region" description="Helical" evidence="5">
    <location>
        <begin position="264"/>
        <end position="281"/>
    </location>
</feature>
<evidence type="ECO:0000259" key="6">
    <source>
        <dbReference type="PROSITE" id="PS50850"/>
    </source>
</evidence>
<accession>A0A9X4G1F5</accession>
<evidence type="ECO:0000313" key="8">
    <source>
        <dbReference type="Proteomes" id="UP001142444"/>
    </source>
</evidence>
<gene>
    <name evidence="7" type="ORF">OQ257_02675</name>
</gene>
<dbReference type="GO" id="GO:0005886">
    <property type="term" value="C:plasma membrane"/>
    <property type="evidence" value="ECO:0007669"/>
    <property type="project" value="TreeGrafter"/>
</dbReference>
<dbReference type="PROSITE" id="PS00217">
    <property type="entry name" value="SUGAR_TRANSPORT_2"/>
    <property type="match status" value="1"/>
</dbReference>
<proteinExistence type="predicted"/>
<reference evidence="7" key="1">
    <citation type="submission" date="2022-11" db="EMBL/GenBank/DDBJ databases">
        <authorList>
            <person name="Kamali M."/>
            <person name="Peak L."/>
            <person name="Go Y.Y."/>
            <person name="Balasuriya U.B.R."/>
            <person name="Carossino M."/>
        </authorList>
    </citation>
    <scope>NUCLEOTIDE SEQUENCE</scope>
    <source>
        <strain evidence="7">4524</strain>
    </source>
</reference>
<dbReference type="PROSITE" id="PS50850">
    <property type="entry name" value="MFS"/>
    <property type="match status" value="1"/>
</dbReference>
<dbReference type="InterPro" id="IPR005829">
    <property type="entry name" value="Sugar_transporter_CS"/>
</dbReference>
<keyword evidence="4 5" id="KW-0472">Membrane</keyword>
<dbReference type="PANTHER" id="PTHR23508:SF10">
    <property type="entry name" value="CARBOXYLIC ACID TRANSPORTER PROTEIN HOMOLOG"/>
    <property type="match status" value="1"/>
</dbReference>
<evidence type="ECO:0000256" key="4">
    <source>
        <dbReference type="ARBA" id="ARBA00023136"/>
    </source>
</evidence>
<feature type="transmembrane region" description="Helical" evidence="5">
    <location>
        <begin position="64"/>
        <end position="82"/>
    </location>
</feature>